<comment type="caution">
    <text evidence="1">The sequence shown here is derived from an EMBL/GenBank/DDBJ whole genome shotgun (WGS) entry which is preliminary data.</text>
</comment>
<sequence>MERTGRHGGTTALRQAMRHAAPSDLGGAGWVPRTAAHHEEVAAGTLWHRCGYRSEVAPLREVVLARPPDSLARAGDAPGGHLMSARVDLGRIRAQADAVAEAYLRHGVTVHLVRPPAHAGPNLIFMRDLFLATPQGVVLGRPASAQRAGEERFAAVALAALGVPLLRTPAGTATFEGADALWLGEDTVVVGCGFRTNPEGAAVVGDELARQGVRTVVVPLGPGVQHLLGSLVFVDRRRVLLRAAAATAELRALLHEHGYEVIELPAADEVVHRRAMNLVTLAPGVVLMPAGCPDTRRRLEAAGLHVDTVEVGEYVKAAGALGCLTGILLRDDAGAPAGRKP</sequence>
<keyword evidence="1" id="KW-0378">Hydrolase</keyword>
<evidence type="ECO:0000313" key="2">
    <source>
        <dbReference type="Proteomes" id="UP000286746"/>
    </source>
</evidence>
<dbReference type="PANTHER" id="PTHR47271">
    <property type="entry name" value="ARGININE DEIMINASE"/>
    <property type="match status" value="1"/>
</dbReference>
<reference evidence="1 2" key="1">
    <citation type="submission" date="2018-11" db="EMBL/GenBank/DDBJ databases">
        <title>Whole genome sequence of Streptomyces paromomycinus NBRC 15454(T).</title>
        <authorList>
            <person name="Komaki H."/>
            <person name="Tamura T."/>
        </authorList>
    </citation>
    <scope>NUCLEOTIDE SEQUENCE [LARGE SCALE GENOMIC DNA]</scope>
    <source>
        <strain evidence="1 2">NBRC 15454</strain>
    </source>
</reference>
<dbReference type="EMBL" id="BHZD01000001">
    <property type="protein sequence ID" value="GCD48138.1"/>
    <property type="molecule type" value="Genomic_DNA"/>
</dbReference>
<dbReference type="PANTHER" id="PTHR47271:SF2">
    <property type="entry name" value="ARGININE DEIMINASE"/>
    <property type="match status" value="1"/>
</dbReference>
<keyword evidence="2" id="KW-1185">Reference proteome</keyword>
<dbReference type="Pfam" id="PF02274">
    <property type="entry name" value="ADI"/>
    <property type="match status" value="2"/>
</dbReference>
<proteinExistence type="predicted"/>
<dbReference type="Proteomes" id="UP000286746">
    <property type="component" value="Unassembled WGS sequence"/>
</dbReference>
<organism evidence="1 2">
    <name type="scientific">Streptomyces paromomycinus</name>
    <name type="common">Streptomyces rimosus subsp. paromomycinus</name>
    <dbReference type="NCBI Taxonomy" id="92743"/>
    <lineage>
        <taxon>Bacteria</taxon>
        <taxon>Bacillati</taxon>
        <taxon>Actinomycetota</taxon>
        <taxon>Actinomycetes</taxon>
        <taxon>Kitasatosporales</taxon>
        <taxon>Streptomycetaceae</taxon>
        <taxon>Streptomyces</taxon>
    </lineage>
</organism>
<name>A0A401WFR8_STREY</name>
<gene>
    <name evidence="1" type="primary">ddaH</name>
    <name evidence="1" type="ORF">GKJPGBOP_07934</name>
</gene>
<evidence type="ECO:0000313" key="1">
    <source>
        <dbReference type="EMBL" id="GCD48138.1"/>
    </source>
</evidence>
<dbReference type="SUPFAM" id="SSF55909">
    <property type="entry name" value="Pentein"/>
    <property type="match status" value="1"/>
</dbReference>
<dbReference type="GO" id="GO:0016990">
    <property type="term" value="F:arginine deiminase activity"/>
    <property type="evidence" value="ECO:0007669"/>
    <property type="project" value="TreeGrafter"/>
</dbReference>
<accession>A0A401WFR8</accession>
<dbReference type="RefSeq" id="WP_246177882.1">
    <property type="nucleotide sequence ID" value="NZ_BHZD01000001.1"/>
</dbReference>
<dbReference type="AlphaFoldDB" id="A0A401WFR8"/>
<dbReference type="Gene3D" id="3.75.10.10">
    <property type="entry name" value="L-arginine/glycine Amidinotransferase, Chain A"/>
    <property type="match status" value="1"/>
</dbReference>
<dbReference type="GO" id="GO:0019546">
    <property type="term" value="P:L-arginine deiminase pathway"/>
    <property type="evidence" value="ECO:0007669"/>
    <property type="project" value="TreeGrafter"/>
</dbReference>
<protein>
    <submittedName>
        <fullName evidence="1">N(G),N(G)-dimethylarginine dimethylaminohydrolase</fullName>
    </submittedName>
</protein>